<comment type="caution">
    <text evidence="1">The sequence shown here is derived from an EMBL/GenBank/DDBJ whole genome shotgun (WGS) entry which is preliminary data.</text>
</comment>
<evidence type="ECO:0000313" key="1">
    <source>
        <dbReference type="EMBL" id="MBI1647136.1"/>
    </source>
</evidence>
<proteinExistence type="predicted"/>
<organism evidence="1 2">
    <name type="scientific">Capnocytophaga periodontitidis</name>
    <dbReference type="NCBI Taxonomy" id="2795027"/>
    <lineage>
        <taxon>Bacteria</taxon>
        <taxon>Pseudomonadati</taxon>
        <taxon>Bacteroidota</taxon>
        <taxon>Flavobacteriia</taxon>
        <taxon>Flavobacteriales</taxon>
        <taxon>Flavobacteriaceae</taxon>
        <taxon>Capnocytophaga</taxon>
    </lineage>
</organism>
<dbReference type="EMBL" id="JAEFDC010000006">
    <property type="protein sequence ID" value="MBI1647136.1"/>
    <property type="molecule type" value="Genomic_DNA"/>
</dbReference>
<name>A0ABS0SN13_9FLAO</name>
<gene>
    <name evidence="1" type="ORF">I7X30_08715</name>
</gene>
<sequence>MTITPQNNNTPTETITLNWFEINALLKLLHFVKFKCDDFEADIFRGSPLINEVFRKVLAIAPDREYRYTTLNTYIMEMIEARLTDNEYYNNLTDKEKETYLAVLAYPYPLKKVIKTMTSTIKQLQQLGKMPNEDLDNDGTDVHNLVAQYETLLNEIEEPISFEDAYVLLSILPDTKCYGLEEIIEGKIESIELDNEESIEAYDKLINSCTNKEVKDFLIVGFENWKEKQ</sequence>
<dbReference type="RefSeq" id="WP_198466774.1">
    <property type="nucleotide sequence ID" value="NZ_JAEFDC010000006.1"/>
</dbReference>
<dbReference type="Proteomes" id="UP000641139">
    <property type="component" value="Unassembled WGS sequence"/>
</dbReference>
<accession>A0ABS0SN13</accession>
<keyword evidence="2" id="KW-1185">Reference proteome</keyword>
<protein>
    <recommendedName>
        <fullName evidence="3">DUF416 domain-containing protein</fullName>
    </recommendedName>
</protein>
<reference evidence="1 2" key="1">
    <citation type="journal article" date="2021" name="Int. J. Syst. Evol. Microbiol.">
        <title>Capnocytophaga periodontitidis sp. nov., isolated from subgingival plaque of periodontitis patient.</title>
        <authorList>
            <person name="Zhang Y."/>
            <person name="Qiao D."/>
            <person name="Shi W."/>
            <person name="Wu D."/>
            <person name="Cai M."/>
        </authorList>
    </citation>
    <scope>NUCLEOTIDE SEQUENCE [LARGE SCALE GENOMIC DNA]</scope>
    <source>
        <strain evidence="1 2">051621</strain>
    </source>
</reference>
<evidence type="ECO:0000313" key="2">
    <source>
        <dbReference type="Proteomes" id="UP000641139"/>
    </source>
</evidence>
<evidence type="ECO:0008006" key="3">
    <source>
        <dbReference type="Google" id="ProtNLM"/>
    </source>
</evidence>